<dbReference type="RefSeq" id="WP_093980147.1">
    <property type="nucleotide sequence ID" value="NZ_CP022515.1"/>
</dbReference>
<dbReference type="GO" id="GO:0005886">
    <property type="term" value="C:plasma membrane"/>
    <property type="evidence" value="ECO:0007669"/>
    <property type="project" value="UniProtKB-SubCell"/>
</dbReference>
<dbReference type="SUPFAM" id="SSF52540">
    <property type="entry name" value="P-loop containing nucleoside triphosphate hydrolases"/>
    <property type="match status" value="1"/>
</dbReference>
<name>A0A221V303_9FLAO</name>
<dbReference type="KEGG" id="aalg:AREALGSMS7_04584"/>
<keyword evidence="7 8" id="KW-0472">Membrane</keyword>
<sequence>MKELPYLLDVKENVNTLDLKEILLKYFRFWPWFIVSSIFGLALGFCYLSYTPKIYESVAKIQIVDESKQLDLAVDPKSLMSGKIAINLENDIEKLKSYRILHQVSKALNLDVSYFKKDFINKTEIWNPPFTITKIKEMDSLQIEQEFKIEINISGAWITDEDGKVTIVHFKQQDTLAKSDLPFRIDVRKNLQPKDYEGIEFGVIIRPMKQTVLDLAKNLQVEAYNKNSDILALSLTGQSSQRSEDILNEIINKFSQDGVTDRQLVSKRTLEFIDERFLYLSGELDSIEINKQDFKQSNNLSYIQSDADISLQRKMITRDEASKLETQVSLSGLLKNAVNDQLNYGLLPVDIGLENSGINALVLEYNRTSIERDRLITSVGAYHPALVKLSSQLDQLKLNIINTLNVYQTQLKMSLDQLNREKSQAGYSFSRLPEKEKALRAIERQQSIKENLYLLLLQKREEAGINFAVTSPSIKVVDYALTDKETSSPKKRIVYPISLAFGLLIPFIVLFIRFSLDTKVRNLADLEKVNTGISLLCEIPYLKKNKIFISDNDRSILTESFRILCTNINYRLPKKEENVGQVVLVTSSIKGEGKTLLALNLSLAFSSMEKRVLLLGADLRNPQLHSHFEIDKNTLGLVDYLTDPKMKFHNCLQEGFGKSDNLRVCFSGPIPPNAPVLLSGKRFTQFMEIAKKEFDYIIIDTSPTILVTDTLLISKYADLSLYVLRAGFTDKKLLDYSKRLKSDKKLQKMAYVLNGVGQGSSHDYNYGYGYGYGYKAKKEHKAWYRIRKKPIKENI</sequence>
<dbReference type="NCBIfam" id="TIGR01007">
    <property type="entry name" value="eps_fam"/>
    <property type="match status" value="1"/>
</dbReference>
<dbReference type="PANTHER" id="PTHR32309">
    <property type="entry name" value="TYROSINE-PROTEIN KINASE"/>
    <property type="match status" value="1"/>
</dbReference>
<feature type="transmembrane region" description="Helical" evidence="8">
    <location>
        <begin position="29"/>
        <end position="50"/>
    </location>
</feature>
<reference evidence="11 12" key="1">
    <citation type="submission" date="2017-07" db="EMBL/GenBank/DDBJ databases">
        <title>Genome Sequence of Arenibacter algicola Strain SMS7 Isolated from a culture of the Diatom Skeletonema marinoi.</title>
        <authorList>
            <person name="Topel M."/>
            <person name="Pinder M.I.M."/>
            <person name="Johansson O.N."/>
            <person name="Kourtchenko O."/>
            <person name="Godhe A."/>
            <person name="Clarke A.K."/>
        </authorList>
    </citation>
    <scope>NUCLEOTIDE SEQUENCE [LARGE SCALE GENOMIC DNA]</scope>
    <source>
        <strain evidence="11 12">SMS7</strain>
    </source>
</reference>
<gene>
    <name evidence="11" type="primary">ptk</name>
    <name evidence="11" type="ORF">AREALGSMS7_04584</name>
</gene>
<comment type="subcellular location">
    <subcellularLocation>
        <location evidence="1">Cell membrane</location>
        <topology evidence="1">Multi-pass membrane protein</topology>
    </subcellularLocation>
</comment>
<dbReference type="InterPro" id="IPR027417">
    <property type="entry name" value="P-loop_NTPase"/>
</dbReference>
<dbReference type="InterPro" id="IPR003856">
    <property type="entry name" value="LPS_length_determ_N"/>
</dbReference>
<feature type="domain" description="Polysaccharide chain length determinant N-terminal" evidence="9">
    <location>
        <begin position="15"/>
        <end position="107"/>
    </location>
</feature>
<dbReference type="Pfam" id="PF13807">
    <property type="entry name" value="GNVR"/>
    <property type="match status" value="1"/>
</dbReference>
<dbReference type="EMBL" id="CP022515">
    <property type="protein sequence ID" value="ASO07982.1"/>
    <property type="molecule type" value="Genomic_DNA"/>
</dbReference>
<feature type="transmembrane region" description="Helical" evidence="8">
    <location>
        <begin position="493"/>
        <end position="516"/>
    </location>
</feature>
<keyword evidence="5" id="KW-0067">ATP-binding</keyword>
<dbReference type="GO" id="GO:0004713">
    <property type="term" value="F:protein tyrosine kinase activity"/>
    <property type="evidence" value="ECO:0007669"/>
    <property type="project" value="TreeGrafter"/>
</dbReference>
<keyword evidence="11" id="KW-0418">Kinase</keyword>
<evidence type="ECO:0000256" key="2">
    <source>
        <dbReference type="ARBA" id="ARBA00022475"/>
    </source>
</evidence>
<dbReference type="Gene3D" id="3.40.50.300">
    <property type="entry name" value="P-loop containing nucleotide triphosphate hydrolases"/>
    <property type="match status" value="1"/>
</dbReference>
<dbReference type="Pfam" id="PF02706">
    <property type="entry name" value="Wzz"/>
    <property type="match status" value="1"/>
</dbReference>
<keyword evidence="3 8" id="KW-0812">Transmembrane</keyword>
<feature type="domain" description="Tyrosine-protein kinase G-rich" evidence="10">
    <location>
        <begin position="441"/>
        <end position="513"/>
    </location>
</feature>
<keyword evidence="6 8" id="KW-1133">Transmembrane helix</keyword>
<organism evidence="11 12">
    <name type="scientific">Arenibacter algicola</name>
    <dbReference type="NCBI Taxonomy" id="616991"/>
    <lineage>
        <taxon>Bacteria</taxon>
        <taxon>Pseudomonadati</taxon>
        <taxon>Bacteroidota</taxon>
        <taxon>Flavobacteriia</taxon>
        <taxon>Flavobacteriales</taxon>
        <taxon>Flavobacteriaceae</taxon>
        <taxon>Arenibacter</taxon>
    </lineage>
</organism>
<dbReference type="GO" id="GO:0005524">
    <property type="term" value="F:ATP binding"/>
    <property type="evidence" value="ECO:0007669"/>
    <property type="project" value="UniProtKB-KW"/>
</dbReference>
<evidence type="ECO:0000259" key="9">
    <source>
        <dbReference type="Pfam" id="PF02706"/>
    </source>
</evidence>
<proteinExistence type="predicted"/>
<evidence type="ECO:0000256" key="6">
    <source>
        <dbReference type="ARBA" id="ARBA00022989"/>
    </source>
</evidence>
<evidence type="ECO:0000256" key="4">
    <source>
        <dbReference type="ARBA" id="ARBA00022741"/>
    </source>
</evidence>
<keyword evidence="2" id="KW-1003">Cell membrane</keyword>
<dbReference type="AlphaFoldDB" id="A0A221V303"/>
<dbReference type="InterPro" id="IPR032807">
    <property type="entry name" value="GNVR"/>
</dbReference>
<dbReference type="EC" id="2.7.10.-" evidence="11"/>
<evidence type="ECO:0000256" key="3">
    <source>
        <dbReference type="ARBA" id="ARBA00022692"/>
    </source>
</evidence>
<evidence type="ECO:0000256" key="5">
    <source>
        <dbReference type="ARBA" id="ARBA00022840"/>
    </source>
</evidence>
<protein>
    <submittedName>
        <fullName evidence="11">Tyrosine-protein kinase ptk</fullName>
        <ecNumber evidence="11">2.7.10.-</ecNumber>
    </submittedName>
</protein>
<dbReference type="Proteomes" id="UP000204551">
    <property type="component" value="Chromosome"/>
</dbReference>
<evidence type="ECO:0000313" key="11">
    <source>
        <dbReference type="EMBL" id="ASO07982.1"/>
    </source>
</evidence>
<evidence type="ECO:0000313" key="12">
    <source>
        <dbReference type="Proteomes" id="UP000204551"/>
    </source>
</evidence>
<dbReference type="InterPro" id="IPR050445">
    <property type="entry name" value="Bact_polysacc_biosynth/exp"/>
</dbReference>
<evidence type="ECO:0000259" key="10">
    <source>
        <dbReference type="Pfam" id="PF13807"/>
    </source>
</evidence>
<evidence type="ECO:0000256" key="1">
    <source>
        <dbReference type="ARBA" id="ARBA00004651"/>
    </source>
</evidence>
<accession>A0A221V303</accession>
<keyword evidence="11" id="KW-0808">Transferase</keyword>
<evidence type="ECO:0000256" key="8">
    <source>
        <dbReference type="SAM" id="Phobius"/>
    </source>
</evidence>
<dbReference type="CDD" id="cd05387">
    <property type="entry name" value="BY-kinase"/>
    <property type="match status" value="1"/>
</dbReference>
<keyword evidence="4" id="KW-0547">Nucleotide-binding</keyword>
<evidence type="ECO:0000256" key="7">
    <source>
        <dbReference type="ARBA" id="ARBA00023136"/>
    </source>
</evidence>
<dbReference type="InterPro" id="IPR005702">
    <property type="entry name" value="Wzc-like_C"/>
</dbReference>
<dbReference type="PANTHER" id="PTHR32309:SF13">
    <property type="entry name" value="FERRIC ENTEROBACTIN TRANSPORT PROTEIN FEPE"/>
    <property type="match status" value="1"/>
</dbReference>